<dbReference type="InterPro" id="IPR036968">
    <property type="entry name" value="Enolpyruvate_Tfrase_sf"/>
</dbReference>
<organism evidence="9 10">
    <name type="scientific">Candidatus Stercoripulliclostridium pullicola</name>
    <dbReference type="NCBI Taxonomy" id="2840953"/>
    <lineage>
        <taxon>Bacteria</taxon>
        <taxon>Bacillati</taxon>
        <taxon>Bacillota</taxon>
        <taxon>Clostridia</taxon>
        <taxon>Eubacteriales</taxon>
        <taxon>Candidatus Stercoripulliclostridium</taxon>
    </lineage>
</organism>
<dbReference type="NCBIfam" id="TIGR01356">
    <property type="entry name" value="aroA"/>
    <property type="match status" value="1"/>
</dbReference>
<comment type="pathway">
    <text evidence="1 7">Metabolic intermediate biosynthesis; chorismate biosynthesis; chorismate from D-erythrose 4-phosphate and phosphoenolpyruvate: step 6/7.</text>
</comment>
<keyword evidence="5 7" id="KW-0057">Aromatic amino acid biosynthesis</keyword>
<keyword evidence="4 7" id="KW-0808">Transferase</keyword>
<feature type="binding site" evidence="7">
    <location>
        <position position="21"/>
    </location>
    <ligand>
        <name>3-phosphoshikimate</name>
        <dbReference type="ChEBI" id="CHEBI:145989"/>
    </ligand>
</feature>
<evidence type="ECO:0000259" key="8">
    <source>
        <dbReference type="Pfam" id="PF00275"/>
    </source>
</evidence>
<comment type="subcellular location">
    <subcellularLocation>
        <location evidence="7">Cytoplasm</location>
    </subcellularLocation>
</comment>
<feature type="binding site" evidence="7">
    <location>
        <position position="330"/>
    </location>
    <ligand>
        <name>phosphoenolpyruvate</name>
        <dbReference type="ChEBI" id="CHEBI:58702"/>
    </ligand>
</feature>
<dbReference type="GO" id="GO:0005737">
    <property type="term" value="C:cytoplasm"/>
    <property type="evidence" value="ECO:0007669"/>
    <property type="project" value="UniProtKB-SubCell"/>
</dbReference>
<reference evidence="9" key="1">
    <citation type="submission" date="2020-10" db="EMBL/GenBank/DDBJ databases">
        <authorList>
            <person name="Gilroy R."/>
        </authorList>
    </citation>
    <scope>NUCLEOTIDE SEQUENCE</scope>
    <source>
        <strain evidence="9">517</strain>
    </source>
</reference>
<feature type="binding site" evidence="7">
    <location>
        <position position="22"/>
    </location>
    <ligand>
        <name>3-phosphoshikimate</name>
        <dbReference type="ChEBI" id="CHEBI:145989"/>
    </ligand>
</feature>
<protein>
    <recommendedName>
        <fullName evidence="7">3-phosphoshikimate 1-carboxyvinyltransferase</fullName>
        <ecNumber evidence="7">2.5.1.19</ecNumber>
    </recommendedName>
    <alternativeName>
        <fullName evidence="7">5-enolpyruvylshikimate-3-phosphate synthase</fullName>
        <shortName evidence="7">EPSP synthase</shortName>
        <shortName evidence="7">EPSPS</shortName>
    </alternativeName>
</protein>
<dbReference type="InterPro" id="IPR001986">
    <property type="entry name" value="Enolpyruvate_Tfrase_dom"/>
</dbReference>
<dbReference type="PROSITE" id="PS00885">
    <property type="entry name" value="EPSP_SYNTHASE_2"/>
    <property type="match status" value="1"/>
</dbReference>
<name>A0A940ID09_9FIRM</name>
<dbReference type="HAMAP" id="MF_00210">
    <property type="entry name" value="EPSP_synth"/>
    <property type="match status" value="1"/>
</dbReference>
<evidence type="ECO:0000256" key="7">
    <source>
        <dbReference type="HAMAP-Rule" id="MF_00210"/>
    </source>
</evidence>
<evidence type="ECO:0000256" key="3">
    <source>
        <dbReference type="ARBA" id="ARBA00022605"/>
    </source>
</evidence>
<dbReference type="GO" id="GO:0003866">
    <property type="term" value="F:3-phosphoshikimate 1-carboxyvinyltransferase activity"/>
    <property type="evidence" value="ECO:0007669"/>
    <property type="project" value="UniProtKB-UniRule"/>
</dbReference>
<comment type="catalytic activity">
    <reaction evidence="6">
        <text>3-phosphoshikimate + phosphoenolpyruvate = 5-O-(1-carboxyvinyl)-3-phosphoshikimate + phosphate</text>
        <dbReference type="Rhea" id="RHEA:21256"/>
        <dbReference type="ChEBI" id="CHEBI:43474"/>
        <dbReference type="ChEBI" id="CHEBI:57701"/>
        <dbReference type="ChEBI" id="CHEBI:58702"/>
        <dbReference type="ChEBI" id="CHEBI:145989"/>
        <dbReference type="EC" id="2.5.1.19"/>
    </reaction>
    <physiologicalReaction direction="left-to-right" evidence="6">
        <dbReference type="Rhea" id="RHEA:21257"/>
    </physiologicalReaction>
</comment>
<evidence type="ECO:0000256" key="2">
    <source>
        <dbReference type="ARBA" id="ARBA00009948"/>
    </source>
</evidence>
<sequence>MSVRAVRPHKLEGAVNIPASKSYGHRLLIESFASGNPVTVKGNLIGDDIEATVGCLRSCGARIERAERGIKVLPSDMPVKRADVFCKESGSTLRFLMSVLPAAGVEATFTGAGKLPSRPVRALLDCLRAAGVAADGERLPFTLSGRFARGTRFVLKELKSSQDVSGLLMAMPLVEGASLEIDGALPSEGYVAVTLETLKAFGVRYESKNNIYRPLSSYGAPREVEAEGDWSSAAFIAVAGVLAGETEITGLKYPSLQPDSAILRLLKEAGADIEFTDGALVARKSDLRAIEFNADGCPDLVPAMSVALAAAKGVSVIRGVDRLRFKESDRIASVINMLAEFGIRSEYAENGLKIYGGELAGGGVVDGAGDHRIAMSAAIAASAASGDKETLIRGAECVSKSYPCFYEDLIALGGIVYER</sequence>
<feature type="active site" description="Proton acceptor" evidence="7">
    <location>
        <position position="299"/>
    </location>
</feature>
<dbReference type="InterPro" id="IPR013792">
    <property type="entry name" value="RNA3'P_cycl/enolpyr_Trfase_a/b"/>
</dbReference>
<dbReference type="PANTHER" id="PTHR21090">
    <property type="entry name" value="AROM/DEHYDROQUINATE SYNTHASE"/>
    <property type="match status" value="1"/>
</dbReference>
<feature type="binding site" evidence="7">
    <location>
        <position position="162"/>
    </location>
    <ligand>
        <name>phosphoenolpyruvate</name>
        <dbReference type="ChEBI" id="CHEBI:58702"/>
    </ligand>
</feature>
<dbReference type="Pfam" id="PF00275">
    <property type="entry name" value="EPSP_synthase"/>
    <property type="match status" value="1"/>
</dbReference>
<feature type="binding site" evidence="7">
    <location>
        <position position="400"/>
    </location>
    <ligand>
        <name>phosphoenolpyruvate</name>
        <dbReference type="ChEBI" id="CHEBI:58702"/>
    </ligand>
</feature>
<gene>
    <name evidence="7 9" type="primary">aroA</name>
    <name evidence="9" type="ORF">IAB16_06150</name>
</gene>
<evidence type="ECO:0000256" key="6">
    <source>
        <dbReference type="ARBA" id="ARBA00044633"/>
    </source>
</evidence>
<feature type="binding site" evidence="7">
    <location>
        <position position="160"/>
    </location>
    <ligand>
        <name>3-phosphoshikimate</name>
        <dbReference type="ChEBI" id="CHEBI:145989"/>
    </ligand>
</feature>
<dbReference type="AlphaFoldDB" id="A0A940ID09"/>
<feature type="domain" description="Enolpyruvate transferase" evidence="8">
    <location>
        <begin position="8"/>
        <end position="409"/>
    </location>
</feature>
<comment type="subunit">
    <text evidence="7">Monomer.</text>
</comment>
<dbReference type="GO" id="GO:0009423">
    <property type="term" value="P:chorismate biosynthetic process"/>
    <property type="evidence" value="ECO:0007669"/>
    <property type="project" value="UniProtKB-UniRule"/>
</dbReference>
<comment type="caution">
    <text evidence="7">Lacks conserved residue(s) required for the propagation of feature annotation.</text>
</comment>
<dbReference type="Proteomes" id="UP000727857">
    <property type="component" value="Unassembled WGS sequence"/>
</dbReference>
<evidence type="ECO:0000256" key="4">
    <source>
        <dbReference type="ARBA" id="ARBA00022679"/>
    </source>
</evidence>
<dbReference type="EMBL" id="JADINF010000156">
    <property type="protein sequence ID" value="MBO8424584.1"/>
    <property type="molecule type" value="Genomic_DNA"/>
</dbReference>
<keyword evidence="3 7" id="KW-0028">Amino-acid biosynthesis</keyword>
<feature type="binding site" evidence="7">
    <location>
        <position position="26"/>
    </location>
    <ligand>
        <name>3-phosphoshikimate</name>
        <dbReference type="ChEBI" id="CHEBI:145989"/>
    </ligand>
</feature>
<comment type="similarity">
    <text evidence="2 7">Belongs to the EPSP synthase family.</text>
</comment>
<comment type="function">
    <text evidence="7">Catalyzes the transfer of the enolpyruvyl moiety of phosphoenolpyruvate (PEP) to the 5-hydroxyl of shikimate-3-phosphate (S3P) to produce enolpyruvyl shikimate-3-phosphate and inorganic phosphate.</text>
</comment>
<evidence type="ECO:0000313" key="10">
    <source>
        <dbReference type="Proteomes" id="UP000727857"/>
    </source>
</evidence>
<feature type="binding site" evidence="7">
    <location>
        <position position="372"/>
    </location>
    <ligand>
        <name>phosphoenolpyruvate</name>
        <dbReference type="ChEBI" id="CHEBI:58702"/>
    </ligand>
</feature>
<dbReference type="PANTHER" id="PTHR21090:SF5">
    <property type="entry name" value="PENTAFUNCTIONAL AROM POLYPEPTIDE"/>
    <property type="match status" value="1"/>
</dbReference>
<feature type="binding site" evidence="7">
    <location>
        <position position="299"/>
    </location>
    <ligand>
        <name>3-phosphoshikimate</name>
        <dbReference type="ChEBI" id="CHEBI:145989"/>
    </ligand>
</feature>
<feature type="binding site" evidence="7">
    <location>
        <position position="21"/>
    </location>
    <ligand>
        <name>phosphoenolpyruvate</name>
        <dbReference type="ChEBI" id="CHEBI:58702"/>
    </ligand>
</feature>
<dbReference type="PIRSF" id="PIRSF000505">
    <property type="entry name" value="EPSPS"/>
    <property type="match status" value="1"/>
</dbReference>
<proteinExistence type="inferred from homology"/>
<feature type="binding site" evidence="7">
    <location>
        <position position="90"/>
    </location>
    <ligand>
        <name>phosphoenolpyruvate</name>
        <dbReference type="ChEBI" id="CHEBI:58702"/>
    </ligand>
</feature>
<evidence type="ECO:0000256" key="1">
    <source>
        <dbReference type="ARBA" id="ARBA00004811"/>
    </source>
</evidence>
<accession>A0A940ID09</accession>
<evidence type="ECO:0000313" key="9">
    <source>
        <dbReference type="EMBL" id="MBO8424584.1"/>
    </source>
</evidence>
<keyword evidence="7" id="KW-0963">Cytoplasm</keyword>
<feature type="binding site" evidence="7">
    <location>
        <position position="326"/>
    </location>
    <ligand>
        <name>3-phosphoshikimate</name>
        <dbReference type="ChEBI" id="CHEBI:145989"/>
    </ligand>
</feature>
<reference evidence="9" key="2">
    <citation type="journal article" date="2021" name="PeerJ">
        <title>Extensive microbial diversity within the chicken gut microbiome revealed by metagenomics and culture.</title>
        <authorList>
            <person name="Gilroy R."/>
            <person name="Ravi A."/>
            <person name="Getino M."/>
            <person name="Pursley I."/>
            <person name="Horton D.L."/>
            <person name="Alikhan N.F."/>
            <person name="Baker D."/>
            <person name="Gharbi K."/>
            <person name="Hall N."/>
            <person name="Watson M."/>
            <person name="Adriaenssens E.M."/>
            <person name="Foster-Nyarko E."/>
            <person name="Jarju S."/>
            <person name="Secka A."/>
            <person name="Antonio M."/>
            <person name="Oren A."/>
            <person name="Chaudhuri R.R."/>
            <person name="La Ragione R."/>
            <person name="Hildebrand F."/>
            <person name="Pallen M.J."/>
        </authorList>
    </citation>
    <scope>NUCLEOTIDE SEQUENCE</scope>
    <source>
        <strain evidence="9">517</strain>
    </source>
</reference>
<feature type="binding site" evidence="7">
    <location>
        <position position="118"/>
    </location>
    <ligand>
        <name>phosphoenolpyruvate</name>
        <dbReference type="ChEBI" id="CHEBI:58702"/>
    </ligand>
</feature>
<comment type="caution">
    <text evidence="9">The sequence shown here is derived from an EMBL/GenBank/DDBJ whole genome shotgun (WGS) entry which is preliminary data.</text>
</comment>
<feature type="binding site" evidence="7">
    <location>
        <position position="162"/>
    </location>
    <ligand>
        <name>3-phosphoshikimate</name>
        <dbReference type="ChEBI" id="CHEBI:145989"/>
    </ligand>
</feature>
<evidence type="ECO:0000256" key="5">
    <source>
        <dbReference type="ARBA" id="ARBA00023141"/>
    </source>
</evidence>
<dbReference type="EC" id="2.5.1.19" evidence="7"/>
<dbReference type="InterPro" id="IPR006264">
    <property type="entry name" value="EPSP_synthase"/>
</dbReference>
<dbReference type="GO" id="GO:0009073">
    <property type="term" value="P:aromatic amino acid family biosynthetic process"/>
    <property type="evidence" value="ECO:0007669"/>
    <property type="project" value="UniProtKB-KW"/>
</dbReference>
<feature type="binding site" evidence="7">
    <location>
        <position position="187"/>
    </location>
    <ligand>
        <name>3-phosphoshikimate</name>
        <dbReference type="ChEBI" id="CHEBI:145989"/>
    </ligand>
</feature>
<dbReference type="Gene3D" id="3.65.10.10">
    <property type="entry name" value="Enolpyruvate transferase domain"/>
    <property type="match status" value="2"/>
</dbReference>
<dbReference type="InterPro" id="IPR023193">
    <property type="entry name" value="EPSP_synthase_CS"/>
</dbReference>
<feature type="binding site" evidence="7">
    <location>
        <position position="161"/>
    </location>
    <ligand>
        <name>3-phosphoshikimate</name>
        <dbReference type="ChEBI" id="CHEBI:145989"/>
    </ligand>
</feature>
<dbReference type="SUPFAM" id="SSF55205">
    <property type="entry name" value="EPT/RTPC-like"/>
    <property type="match status" value="1"/>
</dbReference>
<dbReference type="GO" id="GO:0008652">
    <property type="term" value="P:amino acid biosynthetic process"/>
    <property type="evidence" value="ECO:0007669"/>
    <property type="project" value="UniProtKB-KW"/>
</dbReference>